<dbReference type="PANTHER" id="PTHR37833:SF1">
    <property type="entry name" value="SIGNAL PEPTIDE PROTEIN"/>
    <property type="match status" value="1"/>
</dbReference>
<dbReference type="PROSITE" id="PS51257">
    <property type="entry name" value="PROKAR_LIPOPROTEIN"/>
    <property type="match status" value="1"/>
</dbReference>
<sequence length="160" mass="17162">MKKIFLILGIAATTAFVSCKNNDASSKIKSENVEVAAQRDEAAKNVAEMTFEFTEYDFGSIEQGTQVEKVFKFTNTGNAPLIITNATSSCGCTIPQYPRNTPIAPGESGELLVKYNGSGKNQVTKTVTVTANTAKGSELIRIKAFVNGKDNISPITSQTK</sequence>
<dbReference type="Pfam" id="PF07610">
    <property type="entry name" value="DUF1573"/>
    <property type="match status" value="1"/>
</dbReference>
<dbReference type="AlphaFoldDB" id="A0A6P0UG61"/>
<dbReference type="RefSeq" id="WP_163605265.1">
    <property type="nucleotide sequence ID" value="NZ_JAABOO010000001.1"/>
</dbReference>
<dbReference type="Gene3D" id="2.60.40.10">
    <property type="entry name" value="Immunoglobulins"/>
    <property type="match status" value="1"/>
</dbReference>
<dbReference type="EMBL" id="JAABOO010000001">
    <property type="protein sequence ID" value="NER12234.1"/>
    <property type="molecule type" value="Genomic_DNA"/>
</dbReference>
<keyword evidence="2" id="KW-1185">Reference proteome</keyword>
<dbReference type="PANTHER" id="PTHR37833">
    <property type="entry name" value="LIPOPROTEIN-RELATED"/>
    <property type="match status" value="1"/>
</dbReference>
<comment type="caution">
    <text evidence="1">The sequence shown here is derived from an EMBL/GenBank/DDBJ whole genome shotgun (WGS) entry which is preliminary data.</text>
</comment>
<dbReference type="Proteomes" id="UP000468581">
    <property type="component" value="Unassembled WGS sequence"/>
</dbReference>
<dbReference type="InterPro" id="IPR011467">
    <property type="entry name" value="DUF1573"/>
</dbReference>
<evidence type="ECO:0000313" key="1">
    <source>
        <dbReference type="EMBL" id="NER12234.1"/>
    </source>
</evidence>
<gene>
    <name evidence="1" type="ORF">GWK08_02155</name>
</gene>
<evidence type="ECO:0000313" key="2">
    <source>
        <dbReference type="Proteomes" id="UP000468581"/>
    </source>
</evidence>
<dbReference type="InterPro" id="IPR013783">
    <property type="entry name" value="Ig-like_fold"/>
</dbReference>
<protein>
    <submittedName>
        <fullName evidence="1">DUF1573 domain-containing protein</fullName>
    </submittedName>
</protein>
<proteinExistence type="predicted"/>
<reference evidence="1 2" key="1">
    <citation type="submission" date="2020-01" db="EMBL/GenBank/DDBJ databases">
        <title>Leptobacterium flavescens.</title>
        <authorList>
            <person name="Wang G."/>
        </authorList>
    </citation>
    <scope>NUCLEOTIDE SEQUENCE [LARGE SCALE GENOMIC DNA]</scope>
    <source>
        <strain evidence="1 2">KCTC 22160</strain>
    </source>
</reference>
<organism evidence="1 2">
    <name type="scientific">Leptobacterium flavescens</name>
    <dbReference type="NCBI Taxonomy" id="472055"/>
    <lineage>
        <taxon>Bacteria</taxon>
        <taxon>Pseudomonadati</taxon>
        <taxon>Bacteroidota</taxon>
        <taxon>Flavobacteriia</taxon>
        <taxon>Flavobacteriales</taxon>
        <taxon>Flavobacteriaceae</taxon>
        <taxon>Leptobacterium</taxon>
    </lineage>
</organism>
<accession>A0A6P0UG61</accession>
<name>A0A6P0UG61_9FLAO</name>